<comment type="subcellular location">
    <subcellularLocation>
        <location evidence="1">Cytoplasm</location>
    </subcellularLocation>
</comment>
<keyword evidence="2" id="KW-0813">Transport</keyword>
<dbReference type="RefSeq" id="WP_338886061.1">
    <property type="nucleotide sequence ID" value="NZ_CP147846.1"/>
</dbReference>
<evidence type="ECO:0000256" key="1">
    <source>
        <dbReference type="ARBA" id="ARBA00004496"/>
    </source>
</evidence>
<dbReference type="InterPro" id="IPR011055">
    <property type="entry name" value="Dup_hybrid_motif"/>
</dbReference>
<name>A0ABZ2PCJ5_9NOCA</name>
<keyword evidence="9" id="KW-1185">Reference proteome</keyword>
<dbReference type="SUPFAM" id="SSF51261">
    <property type="entry name" value="Duplicated hybrid motif"/>
    <property type="match status" value="1"/>
</dbReference>
<keyword evidence="6" id="KW-0418">Kinase</keyword>
<evidence type="ECO:0000259" key="7">
    <source>
        <dbReference type="PROSITE" id="PS51093"/>
    </source>
</evidence>
<dbReference type="Gene3D" id="2.70.70.10">
    <property type="entry name" value="Glucose Permease (Domain IIA)"/>
    <property type="match status" value="1"/>
</dbReference>
<dbReference type="InterPro" id="IPR001127">
    <property type="entry name" value="PTS_EIIA_1_perm"/>
</dbReference>
<keyword evidence="3" id="KW-0762">Sugar transport</keyword>
<dbReference type="Proteomes" id="UP001432000">
    <property type="component" value="Chromosome"/>
</dbReference>
<evidence type="ECO:0000313" key="9">
    <source>
        <dbReference type="Proteomes" id="UP001432000"/>
    </source>
</evidence>
<dbReference type="InterPro" id="IPR050890">
    <property type="entry name" value="PTS_EIIA_component"/>
</dbReference>
<evidence type="ECO:0000256" key="4">
    <source>
        <dbReference type="ARBA" id="ARBA00022679"/>
    </source>
</evidence>
<protein>
    <submittedName>
        <fullName evidence="8">Glucose PTS transporter subunit IIA</fullName>
    </submittedName>
</protein>
<dbReference type="NCBIfam" id="TIGR00830">
    <property type="entry name" value="PTBA"/>
    <property type="match status" value="1"/>
</dbReference>
<feature type="domain" description="PTS EIIA type-1" evidence="7">
    <location>
        <begin position="26"/>
        <end position="132"/>
    </location>
</feature>
<keyword evidence="5" id="KW-0598">Phosphotransferase system</keyword>
<organism evidence="8 9">
    <name type="scientific">Rhodococcus sovatensis</name>
    <dbReference type="NCBI Taxonomy" id="1805840"/>
    <lineage>
        <taxon>Bacteria</taxon>
        <taxon>Bacillati</taxon>
        <taxon>Actinomycetota</taxon>
        <taxon>Actinomycetes</taxon>
        <taxon>Mycobacteriales</taxon>
        <taxon>Nocardiaceae</taxon>
        <taxon>Rhodococcus</taxon>
    </lineage>
</organism>
<evidence type="ECO:0000256" key="3">
    <source>
        <dbReference type="ARBA" id="ARBA00022597"/>
    </source>
</evidence>
<dbReference type="PANTHER" id="PTHR45008">
    <property type="entry name" value="PTS SYSTEM GLUCOSE-SPECIFIC EIIA COMPONENT"/>
    <property type="match status" value="1"/>
</dbReference>
<evidence type="ECO:0000256" key="2">
    <source>
        <dbReference type="ARBA" id="ARBA00022448"/>
    </source>
</evidence>
<dbReference type="Pfam" id="PF00358">
    <property type="entry name" value="PTS_EIIA_1"/>
    <property type="match status" value="1"/>
</dbReference>
<evidence type="ECO:0000313" key="8">
    <source>
        <dbReference type="EMBL" id="WXG66617.1"/>
    </source>
</evidence>
<dbReference type="EMBL" id="CP147846">
    <property type="protein sequence ID" value="WXG66617.1"/>
    <property type="molecule type" value="Genomic_DNA"/>
</dbReference>
<gene>
    <name evidence="8" type="ORF">WDS16_15115</name>
</gene>
<keyword evidence="4" id="KW-0808">Transferase</keyword>
<accession>A0ABZ2PCJ5</accession>
<sequence length="157" mass="15994">MKAEASAATILSPVDGVVLALGDVPDPVFSAQMVGSGVAIRPATSAGRIEVRSPVAGKILKLHPHAFVVFTDGKAGVLVHIGIDTVKMRGEGFTLVATEGDRVQAGDVVLDYDPAAIAAAGYSDVIPVVVMDTKPDTVTTEAVGTTVTAGEALFELP</sequence>
<evidence type="ECO:0000256" key="5">
    <source>
        <dbReference type="ARBA" id="ARBA00022683"/>
    </source>
</evidence>
<proteinExistence type="predicted"/>
<dbReference type="PANTHER" id="PTHR45008:SF1">
    <property type="entry name" value="PTS SYSTEM GLUCOSE-SPECIFIC EIIA COMPONENT"/>
    <property type="match status" value="1"/>
</dbReference>
<reference evidence="8 9" key="1">
    <citation type="submission" date="2024-03" db="EMBL/GenBank/DDBJ databases">
        <title>Natural products discovery in diverse microorganisms through a two-stage MS feature dereplication strategy.</title>
        <authorList>
            <person name="Zhang R."/>
        </authorList>
    </citation>
    <scope>NUCLEOTIDE SEQUENCE [LARGE SCALE GENOMIC DNA]</scope>
    <source>
        <strain evidence="8 9">18930</strain>
    </source>
</reference>
<dbReference type="PROSITE" id="PS51093">
    <property type="entry name" value="PTS_EIIA_TYPE_1"/>
    <property type="match status" value="1"/>
</dbReference>
<evidence type="ECO:0000256" key="6">
    <source>
        <dbReference type="ARBA" id="ARBA00022777"/>
    </source>
</evidence>